<dbReference type="RefSeq" id="XP_013762048.1">
    <property type="nucleotide sequence ID" value="XM_013906594.1"/>
</dbReference>
<evidence type="ECO:0000313" key="5">
    <source>
        <dbReference type="Proteomes" id="UP000054408"/>
    </source>
</evidence>
<keyword evidence="2" id="KW-0472">Membrane</keyword>
<feature type="compositionally biased region" description="Basic and acidic residues" evidence="1">
    <location>
        <begin position="727"/>
        <end position="737"/>
    </location>
</feature>
<dbReference type="PROSITE" id="PS50222">
    <property type="entry name" value="EF_HAND_2"/>
    <property type="match status" value="2"/>
</dbReference>
<keyword evidence="2" id="KW-0812">Transmembrane</keyword>
<dbReference type="InterPro" id="IPR026686">
    <property type="entry name" value="UPF0708"/>
</dbReference>
<name>A0A0L0DN33_THETB</name>
<keyword evidence="2" id="KW-1133">Transmembrane helix</keyword>
<evidence type="ECO:0000313" key="4">
    <source>
        <dbReference type="EMBL" id="KNC53665.1"/>
    </source>
</evidence>
<feature type="domain" description="EF-hand" evidence="3">
    <location>
        <begin position="456"/>
        <end position="491"/>
    </location>
</feature>
<protein>
    <recommendedName>
        <fullName evidence="3">EF-hand domain-containing protein</fullName>
    </recommendedName>
</protein>
<sequence length="1361" mass="148866">MPGGAATRGYDRERIDHADEDDLASPSASGLPPSPPSPVPNVALAATRGPLTVSQLEPESANDVMDTSADGYEYEYEVEYVYDADAEERLATPTEAVPRPPELSPIHNSPSRFEFVEEVYGVDESQVNYGVKLYEEAMRRRAAREAAVVASRAEAERSLTRDAFRPRLGPTAVSTQFQDPDFVTRLQRVSEYSQEQREALRAEVEDEVLAECTFEPRISAKSKQIMKRKEEQLAAKRAGHDPLASMLDRFNHYEAKRVDRLKDLIKLREEELEVTGSPAISAYSQAIERTDSLSVHERLYAKGAEHLKLRKMKSVALADRLYEEACQPKPVVHDIAVPSIKRDYDRTRLLVRAQRSALGVHEALYHEAKARQETKRKRELRAQFEEELLHAAPKMSAKSQAIIRSKLSAESVSKLFAQADVDETGDLSRDQVEHLFVELGWFVSRSVDKHKPRIQEEQAMLDSVWTHLDPDGTGRVEPESLHAFVDSVVESDPVLSSATPADVMARVHGAADSASDSGAVLDALMEADGKLAAAFAARPEIVQFVELIRTKSAYEALHRAPKTPVLDDDCTFQPQVMVTNRTAKLEAKALARLIVKNPELSRSPNRRHEIIEERAKIARRKAEVKRLAALDAKLKECTFSPKVNKYTKAAPPSAASGATASPSASKSSPARAAMKWQAKLSTEEREILEHCKFSPAIREPPRSILYPKASPLAKVKGVEKAVKLMTRGRADREEKRRLNAPLHDWESEDSAPAVAARSGKARRAKVGQAAEKRRRDSVDDTTSVVSDVSIDPILFVMDVNLGMGRSGKLGVRAGDDPAILAREFGAQYHLDAGMVRQLQVMVASHLESYLSSNYNNELIDIHKTLTAKAASDTPGAGGRNDGGSAHVPNAQPQYEYEYEYEFVDDAGSDHEPPHAALYVDRVAEHGSEGAAGSEGTSGAGPQVVLELSGEAREGAVLNAHEIFIGCDATGATRRWIRIEPATGTKSVMTTGSTELVVTGEMAGYSFLYQCQPVGGRWTSTPPVGPVSAQAPAVLDLAIEGRLMEGVTLRVGGQYAGGEEGASEIKWYARSKRSTSKNVLLATGRELPLSLTHVGMTLVVEYLPVRSDGEVGELASAMASHAVEPAPPQVLELTFGSELAASPQEGVELTPVGTYFGGEPAQIQQYRWYRIVPRGPDPNNAELLEIAGTKRYMPTNDDVNHFLKFVWTPVSASGRMGEAVGITTRTPPPPNEARRTATALFKLLNPELFIKPRRWVSYTGTAVVLGVVGYLYYHKQMMENDRAYRQKRREARPQSEIEDELEWQEEERRLAKIAARSRAAQARLEAARAYSKPGGGKAGGGDVGVAGSGSAGPSPGTSSPAS</sequence>
<feature type="region of interest" description="Disordered" evidence="1">
    <location>
        <begin position="1323"/>
        <end position="1361"/>
    </location>
</feature>
<dbReference type="Gene3D" id="1.10.238.10">
    <property type="entry name" value="EF-hand"/>
    <property type="match status" value="1"/>
</dbReference>
<dbReference type="Pfam" id="PF23197">
    <property type="entry name" value="IG_AIR9"/>
    <property type="match status" value="2"/>
</dbReference>
<feature type="compositionally biased region" description="Low complexity" evidence="1">
    <location>
        <begin position="649"/>
        <end position="673"/>
    </location>
</feature>
<dbReference type="GeneID" id="25569564"/>
<dbReference type="EMBL" id="GL349437">
    <property type="protein sequence ID" value="KNC53665.1"/>
    <property type="molecule type" value="Genomic_DNA"/>
</dbReference>
<dbReference type="Proteomes" id="UP000054408">
    <property type="component" value="Unassembled WGS sequence"/>
</dbReference>
<dbReference type="OrthoDB" id="1904536at2759"/>
<dbReference type="SUPFAM" id="SSF47473">
    <property type="entry name" value="EF-hand"/>
    <property type="match status" value="1"/>
</dbReference>
<evidence type="ECO:0000259" key="3">
    <source>
        <dbReference type="PROSITE" id="PS50222"/>
    </source>
</evidence>
<feature type="region of interest" description="Disordered" evidence="1">
    <location>
        <begin position="646"/>
        <end position="677"/>
    </location>
</feature>
<feature type="region of interest" description="Disordered" evidence="1">
    <location>
        <begin position="869"/>
        <end position="889"/>
    </location>
</feature>
<keyword evidence="5" id="KW-1185">Reference proteome</keyword>
<feature type="transmembrane region" description="Helical" evidence="2">
    <location>
        <begin position="1254"/>
        <end position="1272"/>
    </location>
</feature>
<organism evidence="4 5">
    <name type="scientific">Thecamonas trahens ATCC 50062</name>
    <dbReference type="NCBI Taxonomy" id="461836"/>
    <lineage>
        <taxon>Eukaryota</taxon>
        <taxon>Apusozoa</taxon>
        <taxon>Apusomonadida</taxon>
        <taxon>Apusomonadidae</taxon>
        <taxon>Thecamonas</taxon>
    </lineage>
</organism>
<dbReference type="GO" id="GO:0005509">
    <property type="term" value="F:calcium ion binding"/>
    <property type="evidence" value="ECO:0007669"/>
    <property type="project" value="InterPro"/>
</dbReference>
<accession>A0A0L0DN33</accession>
<feature type="region of interest" description="Disordered" evidence="1">
    <location>
        <begin position="1"/>
        <end position="69"/>
    </location>
</feature>
<feature type="compositionally biased region" description="Gly residues" evidence="1">
    <location>
        <begin position="1332"/>
        <end position="1349"/>
    </location>
</feature>
<dbReference type="eggNOG" id="KOG0531">
    <property type="taxonomic scope" value="Eukaryota"/>
</dbReference>
<feature type="domain" description="EF-hand" evidence="3">
    <location>
        <begin position="407"/>
        <end position="442"/>
    </location>
</feature>
<evidence type="ECO:0000256" key="2">
    <source>
        <dbReference type="SAM" id="Phobius"/>
    </source>
</evidence>
<dbReference type="InterPro" id="IPR011992">
    <property type="entry name" value="EF-hand-dom_pair"/>
</dbReference>
<feature type="region of interest" description="Disordered" evidence="1">
    <location>
        <begin position="727"/>
        <end position="782"/>
    </location>
</feature>
<dbReference type="InterPro" id="IPR002048">
    <property type="entry name" value="EF_hand_dom"/>
</dbReference>
<gene>
    <name evidence="4" type="ORF">AMSG_11649</name>
</gene>
<reference evidence="4 5" key="1">
    <citation type="submission" date="2010-05" db="EMBL/GenBank/DDBJ databases">
        <title>The Genome Sequence of Thecamonas trahens ATCC 50062.</title>
        <authorList>
            <consortium name="The Broad Institute Genome Sequencing Platform"/>
            <person name="Russ C."/>
            <person name="Cuomo C."/>
            <person name="Shea T."/>
            <person name="Young S.K."/>
            <person name="Zeng Q."/>
            <person name="Koehrsen M."/>
            <person name="Haas B."/>
            <person name="Borodovsky M."/>
            <person name="Guigo R."/>
            <person name="Alvarado L."/>
            <person name="Berlin A."/>
            <person name="Bochicchio J."/>
            <person name="Borenstein D."/>
            <person name="Chapman S."/>
            <person name="Chen Z."/>
            <person name="Freedman E."/>
            <person name="Gellesch M."/>
            <person name="Goldberg J."/>
            <person name="Griggs A."/>
            <person name="Gujja S."/>
            <person name="Heilman E."/>
            <person name="Heiman D."/>
            <person name="Hepburn T."/>
            <person name="Howarth C."/>
            <person name="Jen D."/>
            <person name="Larson L."/>
            <person name="Mehta T."/>
            <person name="Park D."/>
            <person name="Pearson M."/>
            <person name="Roberts A."/>
            <person name="Saif S."/>
            <person name="Shenoy N."/>
            <person name="Sisk P."/>
            <person name="Stolte C."/>
            <person name="Sykes S."/>
            <person name="Thomson T."/>
            <person name="Walk T."/>
            <person name="White J."/>
            <person name="Yandava C."/>
            <person name="Burger G."/>
            <person name="Gray M.W."/>
            <person name="Holland P.W.H."/>
            <person name="King N."/>
            <person name="Lang F.B.F."/>
            <person name="Roger A.J."/>
            <person name="Ruiz-Trillo I."/>
            <person name="Lander E."/>
            <person name="Nusbaum C."/>
        </authorList>
    </citation>
    <scope>NUCLEOTIDE SEQUENCE [LARGE SCALE GENOMIC DNA]</scope>
    <source>
        <strain evidence="4 5">ATCC 50062</strain>
    </source>
</reference>
<dbReference type="InterPro" id="IPR056284">
    <property type="entry name" value="AIR9-like_A9"/>
</dbReference>
<dbReference type="STRING" id="461836.A0A0L0DN33"/>
<proteinExistence type="predicted"/>
<dbReference type="PANTHER" id="PTHR38150:SF1">
    <property type="entry name" value="PFU DOMAIN-CONTAINING PROTEIN"/>
    <property type="match status" value="1"/>
</dbReference>
<dbReference type="PANTHER" id="PTHR38150">
    <property type="entry name" value="EF-HAND DOMAIN-CONTAINING PROTEIN"/>
    <property type="match status" value="1"/>
</dbReference>
<feature type="compositionally biased region" description="Low complexity" evidence="1">
    <location>
        <begin position="1350"/>
        <end position="1361"/>
    </location>
</feature>
<dbReference type="Pfam" id="PF14937">
    <property type="entry name" value="DUF4500"/>
    <property type="match status" value="1"/>
</dbReference>
<evidence type="ECO:0000256" key="1">
    <source>
        <dbReference type="SAM" id="MobiDB-lite"/>
    </source>
</evidence>